<dbReference type="Gene3D" id="1.10.287.4300">
    <property type="entry name" value="Stage III sporulation protein AH-like"/>
    <property type="match status" value="1"/>
</dbReference>
<name>A0A096BKQ8_9FIRM</name>
<protein>
    <submittedName>
        <fullName evidence="1">Stage III sporulation protein AH</fullName>
    </submittedName>
</protein>
<dbReference type="RefSeq" id="WP_035161165.1">
    <property type="nucleotide sequence ID" value="NZ_AZTB01000001.1"/>
</dbReference>
<dbReference type="EMBL" id="AZTB01000001">
    <property type="protein sequence ID" value="KGG81427.1"/>
    <property type="molecule type" value="Genomic_DNA"/>
</dbReference>
<dbReference type="InterPro" id="IPR038503">
    <property type="entry name" value="SpoIIIAH_sf"/>
</dbReference>
<evidence type="ECO:0000313" key="2">
    <source>
        <dbReference type="Proteomes" id="UP000029622"/>
    </source>
</evidence>
<evidence type="ECO:0000313" key="1">
    <source>
        <dbReference type="EMBL" id="KGG81427.1"/>
    </source>
</evidence>
<gene>
    <name evidence="1" type="ORF">Y919_00245</name>
</gene>
<organism evidence="1 2">
    <name type="scientific">Caloranaerobacter azorensis H53214</name>
    <dbReference type="NCBI Taxonomy" id="1156417"/>
    <lineage>
        <taxon>Bacteria</taxon>
        <taxon>Bacillati</taxon>
        <taxon>Bacillota</taxon>
        <taxon>Tissierellia</taxon>
        <taxon>Tissierellales</taxon>
        <taxon>Thermohalobacteraceae</taxon>
        <taxon>Caloranaerobacter</taxon>
    </lineage>
</organism>
<dbReference type="STRING" id="1156417.Y919_00245"/>
<dbReference type="Pfam" id="PF12685">
    <property type="entry name" value="SpoIIIAH"/>
    <property type="match status" value="1"/>
</dbReference>
<reference evidence="1 2" key="1">
    <citation type="submission" date="2013-12" db="EMBL/GenBank/DDBJ databases">
        <title>Draft genome sequence of Caloranaerobacter sp. H53214.</title>
        <authorList>
            <person name="Jiang L.J."/>
            <person name="Shao Z.Z."/>
            <person name="Long M.N."/>
        </authorList>
    </citation>
    <scope>NUCLEOTIDE SEQUENCE [LARGE SCALE GENOMIC DNA]</scope>
    <source>
        <strain evidence="1 2">H53214</strain>
    </source>
</reference>
<proteinExistence type="predicted"/>
<dbReference type="AlphaFoldDB" id="A0A096BKQ8"/>
<sequence length="218" mass="25176">MVIKKRTLLLVSLLIALTIIGYINHSITKQALLETTSEYERYEDKKLEDVFMDDSKIVETSADYTKNENEEVVDSKDNAISSISNKIESKIEENIIKEENRKSNNYFVEYRLSRDKLRANLVERLNDIVNNEKTDEETRKKAQEEIMRIGNISEKELLIEGLIKAKGFEDALVFLKDNSVRVIVSADVLNEQDVIKILEIVKSETNLEPSAIKIMKKY</sequence>
<accession>A0A096BKQ8</accession>
<dbReference type="InterPro" id="IPR024232">
    <property type="entry name" value="SpoIIIAH"/>
</dbReference>
<dbReference type="Proteomes" id="UP000029622">
    <property type="component" value="Unassembled WGS sequence"/>
</dbReference>
<comment type="caution">
    <text evidence="1">The sequence shown here is derived from an EMBL/GenBank/DDBJ whole genome shotgun (WGS) entry which is preliminary data.</text>
</comment>